<dbReference type="Proteomes" id="UP001595967">
    <property type="component" value="Unassembled WGS sequence"/>
</dbReference>
<dbReference type="InterPro" id="IPR038573">
    <property type="entry name" value="BrnT_sf"/>
</dbReference>
<organism evidence="1 2">
    <name type="scientific">Comamonas nitrativorans</name>
    <dbReference type="NCBI Taxonomy" id="108437"/>
    <lineage>
        <taxon>Bacteria</taxon>
        <taxon>Pseudomonadati</taxon>
        <taxon>Pseudomonadota</taxon>
        <taxon>Betaproteobacteria</taxon>
        <taxon>Burkholderiales</taxon>
        <taxon>Comamonadaceae</taxon>
        <taxon>Comamonas</taxon>
    </lineage>
</organism>
<proteinExistence type="predicted"/>
<dbReference type="RefSeq" id="WP_377726937.1">
    <property type="nucleotide sequence ID" value="NZ_JBHSEW010000011.1"/>
</dbReference>
<comment type="caution">
    <text evidence="1">The sequence shown here is derived from an EMBL/GenBank/DDBJ whole genome shotgun (WGS) entry which is preliminary data.</text>
</comment>
<keyword evidence="2" id="KW-1185">Reference proteome</keyword>
<gene>
    <name evidence="1" type="ORF">ACFO3A_12710</name>
</gene>
<reference evidence="2" key="1">
    <citation type="journal article" date="2019" name="Int. J. Syst. Evol. Microbiol.">
        <title>The Global Catalogue of Microorganisms (GCM) 10K type strain sequencing project: providing services to taxonomists for standard genome sequencing and annotation.</title>
        <authorList>
            <consortium name="The Broad Institute Genomics Platform"/>
            <consortium name="The Broad Institute Genome Sequencing Center for Infectious Disease"/>
            <person name="Wu L."/>
            <person name="Ma J."/>
        </authorList>
    </citation>
    <scope>NUCLEOTIDE SEQUENCE [LARGE SCALE GENOMIC DNA]</scope>
    <source>
        <strain evidence="2">JCM 11650</strain>
    </source>
</reference>
<accession>A0ABV9H1L9</accession>
<protein>
    <submittedName>
        <fullName evidence="1">BrnT family toxin</fullName>
    </submittedName>
</protein>
<dbReference type="Pfam" id="PF04365">
    <property type="entry name" value="BrnT_toxin"/>
    <property type="match status" value="1"/>
</dbReference>
<dbReference type="InterPro" id="IPR007460">
    <property type="entry name" value="BrnT_toxin"/>
</dbReference>
<evidence type="ECO:0000313" key="2">
    <source>
        <dbReference type="Proteomes" id="UP001595967"/>
    </source>
</evidence>
<evidence type="ECO:0000313" key="1">
    <source>
        <dbReference type="EMBL" id="MFC4623071.1"/>
    </source>
</evidence>
<dbReference type="Gene3D" id="3.10.450.530">
    <property type="entry name" value="Ribonuclease toxin, BrnT, of type II toxin-antitoxin system"/>
    <property type="match status" value="1"/>
</dbReference>
<name>A0ABV9H1L9_9BURK</name>
<sequence length="92" mass="10503">MKIEYDAQKDATNQAKHGVSLALASAIQWPDVLCFVDDRADYGEVREVGYAVIAQRLYVVVFVQRGDTMRIISLRKANKREIKHYEQATQSD</sequence>
<dbReference type="EMBL" id="JBHSEW010000011">
    <property type="protein sequence ID" value="MFC4623071.1"/>
    <property type="molecule type" value="Genomic_DNA"/>
</dbReference>